<evidence type="ECO:0000256" key="2">
    <source>
        <dbReference type="RuleBase" id="RU003457"/>
    </source>
</evidence>
<dbReference type="Proteomes" id="UP000696280">
    <property type="component" value="Unassembled WGS sequence"/>
</dbReference>
<dbReference type="Gene3D" id="2.60.120.10">
    <property type="entry name" value="Jelly Rolls"/>
    <property type="match status" value="2"/>
</dbReference>
<sequence length="430" mass="47874">MIETYKPLAFTSPLIDVYIFLIWIHLDWSSNYMNEKGARICLKSLRSKLRHFGAYHVPNNASLPHSAPQTAADKLCVIITKQLHIKASISTPQRHQRLNIPLQELFTALTNFKTASVTPSIEKITTPTIAHPIPMTTASKAIKATMSKALTHAKIVPRRSNERGHADHGWLNTYHTFSFANYYDPRYQNFGSLRVLNEDRVDAQNGFPTHPHRDAEIFSYILSGELTHRDSMIKKGSEGKQGDDFFKMHRGDVQFTTGGTGIAHSEQNESDEEVHFLQIWALPWKRGLTPRYHTRTFSEEAKRQAFLPILSPLKAGPKATAEEEKAAEATLPGTIPIHADLVMAAGIIGVDKRFKWTVGANAVQKTEGRNIYIHLPMTKKGAMKIRIDGRESAVLSEGDGAFVSDVNAGDVLSIESIGEAEAEVVVLDSD</sequence>
<comment type="caution">
    <text evidence="4">The sequence shown here is derived from an EMBL/GenBank/DDBJ whole genome shotgun (WGS) entry which is preliminary data.</text>
</comment>
<dbReference type="PANTHER" id="PTHR43212">
    <property type="entry name" value="QUERCETIN 2,3-DIOXYGENASE"/>
    <property type="match status" value="1"/>
</dbReference>
<dbReference type="OrthoDB" id="10261807at2759"/>
<keyword evidence="5" id="KW-1185">Reference proteome</keyword>
<proteinExistence type="inferred from homology"/>
<evidence type="ECO:0000256" key="1">
    <source>
        <dbReference type="ARBA" id="ARBA00008416"/>
    </source>
</evidence>
<dbReference type="InterPro" id="IPR014710">
    <property type="entry name" value="RmlC-like_jellyroll"/>
</dbReference>
<dbReference type="SUPFAM" id="SSF51182">
    <property type="entry name" value="RmlC-like cupins"/>
    <property type="match status" value="1"/>
</dbReference>
<name>A0A9N9KSG3_9HELO</name>
<evidence type="ECO:0000313" key="5">
    <source>
        <dbReference type="Proteomes" id="UP000696280"/>
    </source>
</evidence>
<protein>
    <recommendedName>
        <fullName evidence="3">Pirin N-terminal domain-containing protein</fullName>
    </recommendedName>
</protein>
<evidence type="ECO:0000259" key="3">
    <source>
        <dbReference type="Pfam" id="PF02678"/>
    </source>
</evidence>
<accession>A0A9N9KSG3</accession>
<dbReference type="EMBL" id="CAJVRL010000044">
    <property type="protein sequence ID" value="CAG8951853.1"/>
    <property type="molecule type" value="Genomic_DNA"/>
</dbReference>
<dbReference type="Pfam" id="PF02678">
    <property type="entry name" value="Pirin"/>
    <property type="match status" value="1"/>
</dbReference>
<dbReference type="CDD" id="cd02910">
    <property type="entry name" value="cupin_Yhhw_N"/>
    <property type="match status" value="1"/>
</dbReference>
<dbReference type="PANTHER" id="PTHR43212:SF3">
    <property type="entry name" value="QUERCETIN 2,3-DIOXYGENASE"/>
    <property type="match status" value="1"/>
</dbReference>
<comment type="similarity">
    <text evidence="1 2">Belongs to the pirin family.</text>
</comment>
<gene>
    <name evidence="4" type="ORF">HYFRA_00005657</name>
</gene>
<dbReference type="AlphaFoldDB" id="A0A9N9KSG3"/>
<reference evidence="4" key="1">
    <citation type="submission" date="2021-07" db="EMBL/GenBank/DDBJ databases">
        <authorList>
            <person name="Durling M."/>
        </authorList>
    </citation>
    <scope>NUCLEOTIDE SEQUENCE</scope>
</reference>
<dbReference type="InterPro" id="IPR012093">
    <property type="entry name" value="Pirin"/>
</dbReference>
<feature type="domain" description="Pirin N-terminal" evidence="3">
    <location>
        <begin position="162"/>
        <end position="280"/>
    </location>
</feature>
<dbReference type="InterPro" id="IPR003829">
    <property type="entry name" value="Pirin_N_dom"/>
</dbReference>
<organism evidence="4 5">
    <name type="scientific">Hymenoscyphus fraxineus</name>
    <dbReference type="NCBI Taxonomy" id="746836"/>
    <lineage>
        <taxon>Eukaryota</taxon>
        <taxon>Fungi</taxon>
        <taxon>Dikarya</taxon>
        <taxon>Ascomycota</taxon>
        <taxon>Pezizomycotina</taxon>
        <taxon>Leotiomycetes</taxon>
        <taxon>Helotiales</taxon>
        <taxon>Helotiaceae</taxon>
        <taxon>Hymenoscyphus</taxon>
    </lineage>
</organism>
<evidence type="ECO:0000313" key="4">
    <source>
        <dbReference type="EMBL" id="CAG8951853.1"/>
    </source>
</evidence>
<dbReference type="InterPro" id="IPR011051">
    <property type="entry name" value="RmlC_Cupin_sf"/>
</dbReference>